<accession>A0A5R8KCT9</accession>
<comment type="caution">
    <text evidence="1">The sequence shown here is derived from an EMBL/GenBank/DDBJ whole genome shotgun (WGS) entry which is preliminary data.</text>
</comment>
<keyword evidence="2" id="KW-1185">Reference proteome</keyword>
<organism evidence="1 2">
    <name type="scientific">Phragmitibacter flavus</name>
    <dbReference type="NCBI Taxonomy" id="2576071"/>
    <lineage>
        <taxon>Bacteria</taxon>
        <taxon>Pseudomonadati</taxon>
        <taxon>Verrucomicrobiota</taxon>
        <taxon>Verrucomicrobiia</taxon>
        <taxon>Verrucomicrobiales</taxon>
        <taxon>Verrucomicrobiaceae</taxon>
        <taxon>Phragmitibacter</taxon>
    </lineage>
</organism>
<gene>
    <name evidence="1" type="ORF">FEM03_17330</name>
</gene>
<evidence type="ECO:0000313" key="2">
    <source>
        <dbReference type="Proteomes" id="UP000306196"/>
    </source>
</evidence>
<dbReference type="EMBL" id="VAUV01000013">
    <property type="protein sequence ID" value="TLD69409.1"/>
    <property type="molecule type" value="Genomic_DNA"/>
</dbReference>
<dbReference type="OrthoDB" id="5521101at2"/>
<dbReference type="SUPFAM" id="SSF52467">
    <property type="entry name" value="DHS-like NAD/FAD-binding domain"/>
    <property type="match status" value="1"/>
</dbReference>
<protein>
    <submittedName>
        <fullName evidence="1">DUF4020 domain-containing protein</fullName>
    </submittedName>
</protein>
<name>A0A5R8KCT9_9BACT</name>
<dbReference type="Pfam" id="PF13289">
    <property type="entry name" value="SIR2_2"/>
    <property type="match status" value="1"/>
</dbReference>
<proteinExistence type="predicted"/>
<reference evidence="1 2" key="1">
    <citation type="submission" date="2019-05" db="EMBL/GenBank/DDBJ databases">
        <title>Verrucobacter flavum gen. nov., sp. nov. a new member of the family Verrucomicrobiaceae.</title>
        <authorList>
            <person name="Szuroczki S."/>
            <person name="Abbaszade G."/>
            <person name="Szabo A."/>
            <person name="Felfoldi T."/>
            <person name="Schumann P."/>
            <person name="Boka K."/>
            <person name="Keki Z."/>
            <person name="Toumi M."/>
            <person name="Toth E."/>
        </authorList>
    </citation>
    <scope>NUCLEOTIDE SEQUENCE [LARGE SCALE GENOMIC DNA]</scope>
    <source>
        <strain evidence="1 2">MG-N-17</strain>
    </source>
</reference>
<dbReference type="InterPro" id="IPR029035">
    <property type="entry name" value="DHS-like_NAD/FAD-binding_dom"/>
</dbReference>
<dbReference type="Proteomes" id="UP000306196">
    <property type="component" value="Unassembled WGS sequence"/>
</dbReference>
<evidence type="ECO:0000313" key="1">
    <source>
        <dbReference type="EMBL" id="TLD69409.1"/>
    </source>
</evidence>
<sequence length="1310" mass="150517">MTGDRLRAFAQGEVDQFTELVFRLLELPDHDDNLASLARLSRIGFEVMGTVFGFVSRVELWTSFCRSAKMCRKPSLVVSMINLDRVVEMQIYSEPVMGVMGNVFECGFIRRLGNADGHSMNRRTSCTYGGIQFPGGLLDAQNAGKLVVFAGAGVSKPWPSCLPDFRGLVKKIGGGHFKQKSREPFDQYLGRLKESGVDVHARAGEFLGGTAPHRQLHEDLLRIFVDSESVRLVTTNFDGHFSTAARNVFKGIAPEEFYAPALPLGNDFGGIAYLHGKLTRPQQGLVLTDMDFGKAYVTDGWARRFLISLFQNYTVLFVGYSHEDPIMHHLARGMAKISNDKNDDENGFVPERYAIVTDDLGSRERWKYLGIQPILYTVDPKEKGKGRKFNPHHSLDTSIHLWASHYRRSNSERVLRLREFARDPLSVADPDNATEVLEVFGEPFLAEQFLKGAESVEWMDWLNGQGTLKPLFELDGESDRAAHPTLIELAKWYAGQFKRNHQEALSVCQRHGGKLHSKLVWQLFVSIAYGPPEKVPDEVFDKGGWLLLQQADGVLTTENWGQMLDRCQIPQHRVLALEIFRRLTRPRLELREEFRFSWEDSNAPKAIFKLVPPELHGAGLYDWTDRILRNYLNLYGDEIGFILTCHLGQASCLSSRTYPDEEVYLGDDLGFGAHHLDHDNLLLLLARRLLEELGSQRPDSAIALIEPWSRSEHFVLNRLALHGLEHLKSWTADHKIRWMMERFANGVLRAEHGIYYLLDVFWSDMSDDVRDQAVDWLLLSQNLDDENRARRLWRNLHSLDKIAPTHSISNAKKKIKERWPRFEEVTDMEMIAGPRAPKPLERALQCTAEEWVKVIIQDQNAQGDRRHSNARTVSEVLMLTGQKNLEWHLKFLKAALQDDGFPDNVLHYWFSSWRESSPDASHWQKLFDLVDEVQMASFEFWKGIAGLLLRGVERKEGGMPDQFLQKAGDIAVITWPQLERDFSGDWHDERKHDWLFLVLNRAPGDIARFWLFWVTYLSSDSDENLANDQIITMAESRSDAGALAQITFCWHCSTLYNRAPKLVLEHILPLLDWERDEVTAKRCWSGFLHDRWHKDYIPSVLPHFEKLLKREAEKKSDFDDRVTRCVVHLVFDFIEVQHKTKWLKSMVGMMNDGMRILTAETMCNRLLFRPSSEADEAWISWLAEYLADRKTGLPVGLIDDEVTKIMCLPACMNNEFPHMAEWVMREIGPVLNGLRANRPIPIVKTINERQLALRFPDATCRFTTWLLEHSQRLSRMAECDAVLKLKEDLRENGVADELYAKLEDVLVPFI</sequence>